<comment type="pathway">
    <text evidence="1 9">Amino-acid biosynthesis; L-arginine biosynthesis; L-arginine from L-ornithine and carbamoyl phosphate: step 2/3.</text>
</comment>
<comment type="subcellular location">
    <subcellularLocation>
        <location evidence="9">Cytoplasm</location>
    </subcellularLocation>
</comment>
<dbReference type="UniPathway" id="UPA00068">
    <property type="reaction ID" value="UER00113"/>
</dbReference>
<comment type="similarity">
    <text evidence="9">Belongs to the argininosuccinate synthase family. Type 1 subfamily.</text>
</comment>
<dbReference type="PANTHER" id="PTHR11587:SF2">
    <property type="entry name" value="ARGININOSUCCINATE SYNTHASE"/>
    <property type="match status" value="1"/>
</dbReference>
<dbReference type="GO" id="GO:0006526">
    <property type="term" value="P:L-arginine biosynthetic process"/>
    <property type="evidence" value="ECO:0007669"/>
    <property type="project" value="UniProtKB-UniRule"/>
</dbReference>
<dbReference type="KEGG" id="care:LT85_4926"/>
<feature type="binding site" evidence="9">
    <location>
        <position position="262"/>
    </location>
    <ligand>
        <name>L-citrulline</name>
        <dbReference type="ChEBI" id="CHEBI:57743"/>
    </ligand>
</feature>
<comment type="catalytic activity">
    <reaction evidence="9">
        <text>L-citrulline + L-aspartate + ATP = 2-(N(omega)-L-arginino)succinate + AMP + diphosphate + H(+)</text>
        <dbReference type="Rhea" id="RHEA:10932"/>
        <dbReference type="ChEBI" id="CHEBI:15378"/>
        <dbReference type="ChEBI" id="CHEBI:29991"/>
        <dbReference type="ChEBI" id="CHEBI:30616"/>
        <dbReference type="ChEBI" id="CHEBI:33019"/>
        <dbReference type="ChEBI" id="CHEBI:57472"/>
        <dbReference type="ChEBI" id="CHEBI:57743"/>
        <dbReference type="ChEBI" id="CHEBI:456215"/>
        <dbReference type="EC" id="6.3.4.5"/>
    </reaction>
</comment>
<dbReference type="InterPro" id="IPR024074">
    <property type="entry name" value="AS_cat/multimer_dom_body"/>
</dbReference>
<feature type="binding site" evidence="9">
    <location>
        <position position="125"/>
    </location>
    <ligand>
        <name>L-aspartate</name>
        <dbReference type="ChEBI" id="CHEBI:29991"/>
    </ligand>
</feature>
<dbReference type="CDD" id="cd01999">
    <property type="entry name" value="ASS"/>
    <property type="match status" value="1"/>
</dbReference>
<evidence type="ECO:0000256" key="8">
    <source>
        <dbReference type="ARBA" id="ARBA00022840"/>
    </source>
</evidence>
<dbReference type="PANTHER" id="PTHR11587">
    <property type="entry name" value="ARGININOSUCCINATE SYNTHASE"/>
    <property type="match status" value="1"/>
</dbReference>
<gene>
    <name evidence="9" type="primary">argG</name>
    <name evidence="12" type="ORF">LT85_4926</name>
</gene>
<dbReference type="FunFam" id="3.40.50.620:FF:000019">
    <property type="entry name" value="Argininosuccinate synthase"/>
    <property type="match status" value="1"/>
</dbReference>
<feature type="binding site" evidence="9">
    <location>
        <position position="119"/>
    </location>
    <ligand>
        <name>ATP</name>
        <dbReference type="ChEBI" id="CHEBI:30616"/>
    </ligand>
</feature>
<dbReference type="SUPFAM" id="SSF52402">
    <property type="entry name" value="Adenine nucleotide alpha hydrolases-like"/>
    <property type="match status" value="1"/>
</dbReference>
<evidence type="ECO:0000256" key="2">
    <source>
        <dbReference type="ARBA" id="ARBA00011881"/>
    </source>
</evidence>
<dbReference type="GO" id="GO:0004055">
    <property type="term" value="F:argininosuccinate synthase activity"/>
    <property type="evidence" value="ECO:0007669"/>
    <property type="project" value="UniProtKB-UniRule"/>
</dbReference>
<feature type="binding site" evidence="9">
    <location>
        <position position="38"/>
    </location>
    <ligand>
        <name>ATP</name>
        <dbReference type="ChEBI" id="CHEBI:30616"/>
    </ligand>
</feature>
<dbReference type="SUPFAM" id="SSF69864">
    <property type="entry name" value="Argininosuccinate synthetase, C-terminal domain"/>
    <property type="match status" value="1"/>
</dbReference>
<feature type="binding site" evidence="9">
    <location>
        <position position="274"/>
    </location>
    <ligand>
        <name>L-citrulline</name>
        <dbReference type="ChEBI" id="CHEBI:57743"/>
    </ligand>
</feature>
<dbReference type="GO" id="GO:0000050">
    <property type="term" value="P:urea cycle"/>
    <property type="evidence" value="ECO:0007669"/>
    <property type="project" value="TreeGrafter"/>
</dbReference>
<dbReference type="STRING" id="279058.LT85_4926"/>
<keyword evidence="8 9" id="KW-0067">ATP-binding</keyword>
<dbReference type="InterPro" id="IPR014729">
    <property type="entry name" value="Rossmann-like_a/b/a_fold"/>
</dbReference>
<evidence type="ECO:0000256" key="9">
    <source>
        <dbReference type="HAMAP-Rule" id="MF_00005"/>
    </source>
</evidence>
<dbReference type="PROSITE" id="PS00564">
    <property type="entry name" value="ARGININOSUCCIN_SYN_1"/>
    <property type="match status" value="1"/>
</dbReference>
<evidence type="ECO:0000259" key="10">
    <source>
        <dbReference type="Pfam" id="PF00764"/>
    </source>
</evidence>
<dbReference type="Gene3D" id="3.40.50.620">
    <property type="entry name" value="HUPs"/>
    <property type="match status" value="1"/>
</dbReference>
<feature type="domain" description="Arginosuccinate synthase-like N-terminal" evidence="10">
    <location>
        <begin position="7"/>
        <end position="166"/>
    </location>
</feature>
<accession>A0A0A1FK78</accession>
<dbReference type="Gene3D" id="1.20.5.470">
    <property type="entry name" value="Single helix bin"/>
    <property type="match status" value="1"/>
</dbReference>
<keyword evidence="13" id="KW-1185">Reference proteome</keyword>
<reference evidence="13" key="1">
    <citation type="journal article" date="2014" name="Soil Biol. Biochem.">
        <title>Structure and function of bacterial communities in ageing soils: Insights from the Mendocino ecological staircase.</title>
        <authorList>
            <person name="Uroz S."/>
            <person name="Tech J.J."/>
            <person name="Sawaya N.A."/>
            <person name="Frey-Klett P."/>
            <person name="Leveau J.H.J."/>
        </authorList>
    </citation>
    <scope>NUCLEOTIDE SEQUENCE [LARGE SCALE GENOMIC DNA]</scope>
    <source>
        <strain evidence="13">Cal35</strain>
    </source>
</reference>
<evidence type="ECO:0000256" key="5">
    <source>
        <dbReference type="ARBA" id="ARBA00022598"/>
    </source>
</evidence>
<feature type="binding site" evidence="9">
    <location>
        <position position="125"/>
    </location>
    <ligand>
        <name>L-citrulline</name>
        <dbReference type="ChEBI" id="CHEBI:57743"/>
    </ligand>
</feature>
<feature type="binding site" evidence="9">
    <location>
        <position position="129"/>
    </location>
    <ligand>
        <name>L-citrulline</name>
        <dbReference type="ChEBI" id="CHEBI:57743"/>
    </ligand>
</feature>
<feature type="binding site" evidence="9">
    <location>
        <position position="126"/>
    </location>
    <ligand>
        <name>L-aspartate</name>
        <dbReference type="ChEBI" id="CHEBI:29991"/>
    </ligand>
</feature>
<evidence type="ECO:0000259" key="11">
    <source>
        <dbReference type="Pfam" id="PF20979"/>
    </source>
</evidence>
<evidence type="ECO:0000313" key="13">
    <source>
        <dbReference type="Proteomes" id="UP000030302"/>
    </source>
</evidence>
<evidence type="ECO:0000256" key="6">
    <source>
        <dbReference type="ARBA" id="ARBA00022605"/>
    </source>
</evidence>
<evidence type="ECO:0000256" key="1">
    <source>
        <dbReference type="ARBA" id="ARBA00004967"/>
    </source>
</evidence>
<feature type="binding site" evidence="9">
    <location>
        <position position="89"/>
    </location>
    <ligand>
        <name>L-citrulline</name>
        <dbReference type="ChEBI" id="CHEBI:57743"/>
    </ligand>
</feature>
<dbReference type="NCBIfam" id="NF001770">
    <property type="entry name" value="PRK00509.1"/>
    <property type="match status" value="1"/>
</dbReference>
<evidence type="ECO:0000256" key="3">
    <source>
        <dbReference type="ARBA" id="ARBA00012286"/>
    </source>
</evidence>
<keyword evidence="7 9" id="KW-0547">Nucleotide-binding</keyword>
<dbReference type="GO" id="GO:0000053">
    <property type="term" value="P:argininosuccinate metabolic process"/>
    <property type="evidence" value="ECO:0007669"/>
    <property type="project" value="TreeGrafter"/>
</dbReference>
<keyword evidence="4 9" id="KW-0055">Arginine biosynthesis</keyword>
<feature type="binding site" evidence="9">
    <location>
        <position position="121"/>
    </location>
    <ligand>
        <name>L-aspartate</name>
        <dbReference type="ChEBI" id="CHEBI:29991"/>
    </ligand>
</feature>
<keyword evidence="5 9" id="KW-0436">Ligase</keyword>
<sequence length="399" mass="44505">MKPNDHVVLAYSGGVDTTACIPYLRQEMNCQFIVAMTADLGQGDELEPIRQKALQAGADIAVVVDAKDRFVREYGFPAVMANAMYDLQYPLSSALGRPLIGDLLVQTANEFGCGAVAHGCTGKGNDQIRMDLTVALLAPELKILAPAREWGFSRSETIAYSERFGISSHVTKEKPWAIDLNILGRNIEAGLIEDLQWEPTEEVWNLTSAIENTPSQPEYITIHFERGIPVALDGKKMSPLNLMEQLNTVGGRHGIGRVDMIENRVVGIKSRELYEVPGQQILIQAHRDLENLVLPPDLLTQKSALEITYSRMIYEGLWYSPLKLAIDAFILFTQQNVTGEIRLKLYKGNSKVVTRKAPKSMYRHELVTYDSNCTFNQSSAEGFIDIFSLPSRIWSRVNA</sequence>
<comment type="caution">
    <text evidence="9">Lacks conserved residue(s) required for the propagation of feature annotation.</text>
</comment>
<evidence type="ECO:0000313" key="12">
    <source>
        <dbReference type="EMBL" id="AIY44084.1"/>
    </source>
</evidence>
<keyword evidence="6 9" id="KW-0028">Amino-acid biosynthesis</keyword>
<dbReference type="Pfam" id="PF20979">
    <property type="entry name" value="Arginosuc_syn_C"/>
    <property type="match status" value="1"/>
</dbReference>
<dbReference type="Proteomes" id="UP000030302">
    <property type="component" value="Chromosome"/>
</dbReference>
<evidence type="ECO:0000256" key="4">
    <source>
        <dbReference type="ARBA" id="ARBA00022571"/>
    </source>
</evidence>
<dbReference type="GO" id="GO:0005737">
    <property type="term" value="C:cytoplasm"/>
    <property type="evidence" value="ECO:0007669"/>
    <property type="project" value="UniProtKB-SubCell"/>
</dbReference>
<dbReference type="RefSeq" id="WP_038494269.1">
    <property type="nucleotide sequence ID" value="NZ_CP009962.1"/>
</dbReference>
<dbReference type="AlphaFoldDB" id="A0A0A1FK78"/>
<dbReference type="InterPro" id="IPR023434">
    <property type="entry name" value="Arginosuc_synth_type_1_subfam"/>
</dbReference>
<proteinExistence type="inferred from homology"/>
<dbReference type="Gene3D" id="3.90.1260.10">
    <property type="entry name" value="Argininosuccinate synthetase, chain A, domain 2"/>
    <property type="match status" value="1"/>
</dbReference>
<dbReference type="OrthoDB" id="9801641at2"/>
<dbReference type="InterPro" id="IPR048268">
    <property type="entry name" value="Arginosuc_syn_C"/>
</dbReference>
<keyword evidence="9" id="KW-0963">Cytoplasm</keyword>
<dbReference type="HOGENOM" id="CLU_032784_4_2_4"/>
<dbReference type="InterPro" id="IPR001518">
    <property type="entry name" value="Arginosuc_synth"/>
</dbReference>
<organism evidence="12 13">
    <name type="scientific">Collimonas arenae</name>
    <dbReference type="NCBI Taxonomy" id="279058"/>
    <lineage>
        <taxon>Bacteria</taxon>
        <taxon>Pseudomonadati</taxon>
        <taxon>Pseudomonadota</taxon>
        <taxon>Betaproteobacteria</taxon>
        <taxon>Burkholderiales</taxon>
        <taxon>Oxalobacteraceae</taxon>
        <taxon>Collimonas</taxon>
    </lineage>
</organism>
<comment type="subunit">
    <text evidence="2 9">Homotetramer.</text>
</comment>
<feature type="domain" description="Arginosuccinate synthase C-terminal" evidence="11">
    <location>
        <begin position="176"/>
        <end position="394"/>
    </location>
</feature>
<dbReference type="EMBL" id="CP009962">
    <property type="protein sequence ID" value="AIY44084.1"/>
    <property type="molecule type" value="Genomic_DNA"/>
</dbReference>
<dbReference type="Pfam" id="PF00764">
    <property type="entry name" value="Arginosuc_synth"/>
    <property type="match status" value="1"/>
</dbReference>
<dbReference type="GO" id="GO:0005524">
    <property type="term" value="F:ATP binding"/>
    <property type="evidence" value="ECO:0007669"/>
    <property type="project" value="UniProtKB-UniRule"/>
</dbReference>
<feature type="binding site" evidence="9">
    <location>
        <begin position="10"/>
        <end position="18"/>
    </location>
    <ligand>
        <name>ATP</name>
        <dbReference type="ChEBI" id="CHEBI:30616"/>
    </ligand>
</feature>
<dbReference type="HAMAP" id="MF_00005">
    <property type="entry name" value="Arg_succ_synth_type1"/>
    <property type="match status" value="1"/>
</dbReference>
<dbReference type="FunFam" id="3.90.1260.10:FF:000007">
    <property type="entry name" value="Argininosuccinate synthase"/>
    <property type="match status" value="1"/>
</dbReference>
<dbReference type="NCBIfam" id="TIGR00032">
    <property type="entry name" value="argG"/>
    <property type="match status" value="1"/>
</dbReference>
<dbReference type="InterPro" id="IPR048267">
    <property type="entry name" value="Arginosuc_syn_N"/>
</dbReference>
<dbReference type="EC" id="6.3.4.5" evidence="3 9"/>
<protein>
    <recommendedName>
        <fullName evidence="3 9">Argininosuccinate synthase</fullName>
        <ecNumber evidence="3 9">6.3.4.5</ecNumber>
    </recommendedName>
    <alternativeName>
        <fullName evidence="9">Citrulline--aspartate ligase</fullName>
    </alternativeName>
</protein>
<name>A0A0A1FK78_9BURK</name>
<evidence type="ECO:0000256" key="7">
    <source>
        <dbReference type="ARBA" id="ARBA00022741"/>
    </source>
</evidence>
<dbReference type="InterPro" id="IPR018223">
    <property type="entry name" value="Arginosuc_synth_CS"/>
</dbReference>